<evidence type="ECO:0000313" key="6">
    <source>
        <dbReference type="EMBL" id="MEQ3553634.1"/>
    </source>
</evidence>
<keyword evidence="2 4" id="KW-0238">DNA-binding</keyword>
<dbReference type="SUPFAM" id="SSF46689">
    <property type="entry name" value="Homeodomain-like"/>
    <property type="match status" value="1"/>
</dbReference>
<feature type="domain" description="HTH tetR-type" evidence="5">
    <location>
        <begin position="3"/>
        <end position="63"/>
    </location>
</feature>
<dbReference type="PRINTS" id="PR00455">
    <property type="entry name" value="HTHTETR"/>
</dbReference>
<dbReference type="PANTHER" id="PTHR30055:SF234">
    <property type="entry name" value="HTH-TYPE TRANSCRIPTIONAL REGULATOR BETI"/>
    <property type="match status" value="1"/>
</dbReference>
<dbReference type="Pfam" id="PF00440">
    <property type="entry name" value="TetR_N"/>
    <property type="match status" value="1"/>
</dbReference>
<gene>
    <name evidence="6" type="ORF">WIS52_24445</name>
</gene>
<dbReference type="InterPro" id="IPR050109">
    <property type="entry name" value="HTH-type_TetR-like_transc_reg"/>
</dbReference>
<evidence type="ECO:0000256" key="4">
    <source>
        <dbReference type="PROSITE-ProRule" id="PRU00335"/>
    </source>
</evidence>
<dbReference type="Gene3D" id="1.10.357.10">
    <property type="entry name" value="Tetracycline Repressor, domain 2"/>
    <property type="match status" value="1"/>
</dbReference>
<reference evidence="6 7" key="1">
    <citation type="submission" date="2024-03" db="EMBL/GenBank/DDBJ databases">
        <title>Draft genome sequence of Pseudonocardia nematodicida JCM 31783.</title>
        <authorList>
            <person name="Butdee W."/>
            <person name="Duangmal K."/>
        </authorList>
    </citation>
    <scope>NUCLEOTIDE SEQUENCE [LARGE SCALE GENOMIC DNA]</scope>
    <source>
        <strain evidence="6 7">JCM 31783</strain>
    </source>
</reference>
<sequence>MPTPPRQRVLDAARALFLDRGFVDTTIGDIAREAGVALKTIYSGYGSKVGILTALQDRDVAGDGDAVALLDRDWATELPTLSRAEAVRRTVGQLAVSTERAAPVLAVVASAASDPAVGELLERLHAQRVETCRELARRIDADRRDELADLLYALLGVETHQLLVVRRGWSRAAWERFAEQSITTLLDDDADRLRS</sequence>
<name>A0ABV1KGP8_9PSEU</name>
<dbReference type="InterPro" id="IPR001647">
    <property type="entry name" value="HTH_TetR"/>
</dbReference>
<keyword evidence="3" id="KW-0804">Transcription</keyword>
<evidence type="ECO:0000259" key="5">
    <source>
        <dbReference type="PROSITE" id="PS50977"/>
    </source>
</evidence>
<dbReference type="PROSITE" id="PS50977">
    <property type="entry name" value="HTH_TETR_2"/>
    <property type="match status" value="1"/>
</dbReference>
<evidence type="ECO:0000256" key="1">
    <source>
        <dbReference type="ARBA" id="ARBA00023015"/>
    </source>
</evidence>
<proteinExistence type="predicted"/>
<keyword evidence="7" id="KW-1185">Reference proteome</keyword>
<accession>A0ABV1KGP8</accession>
<dbReference type="EMBL" id="JBEDNQ010000011">
    <property type="protein sequence ID" value="MEQ3553634.1"/>
    <property type="molecule type" value="Genomic_DNA"/>
</dbReference>
<dbReference type="InterPro" id="IPR009057">
    <property type="entry name" value="Homeodomain-like_sf"/>
</dbReference>
<comment type="caution">
    <text evidence="6">The sequence shown here is derived from an EMBL/GenBank/DDBJ whole genome shotgun (WGS) entry which is preliminary data.</text>
</comment>
<dbReference type="RefSeq" id="WP_349300700.1">
    <property type="nucleotide sequence ID" value="NZ_JBEDNQ010000011.1"/>
</dbReference>
<feature type="DNA-binding region" description="H-T-H motif" evidence="4">
    <location>
        <begin position="26"/>
        <end position="45"/>
    </location>
</feature>
<evidence type="ECO:0000313" key="7">
    <source>
        <dbReference type="Proteomes" id="UP001494902"/>
    </source>
</evidence>
<dbReference type="Proteomes" id="UP001494902">
    <property type="component" value="Unassembled WGS sequence"/>
</dbReference>
<evidence type="ECO:0000256" key="3">
    <source>
        <dbReference type="ARBA" id="ARBA00023163"/>
    </source>
</evidence>
<keyword evidence="1" id="KW-0805">Transcription regulation</keyword>
<protein>
    <submittedName>
        <fullName evidence="6">Helix-turn-helix domain-containing protein</fullName>
    </submittedName>
</protein>
<organism evidence="6 7">
    <name type="scientific">Pseudonocardia nematodicida</name>
    <dbReference type="NCBI Taxonomy" id="1206997"/>
    <lineage>
        <taxon>Bacteria</taxon>
        <taxon>Bacillati</taxon>
        <taxon>Actinomycetota</taxon>
        <taxon>Actinomycetes</taxon>
        <taxon>Pseudonocardiales</taxon>
        <taxon>Pseudonocardiaceae</taxon>
        <taxon>Pseudonocardia</taxon>
    </lineage>
</organism>
<evidence type="ECO:0000256" key="2">
    <source>
        <dbReference type="ARBA" id="ARBA00023125"/>
    </source>
</evidence>
<dbReference type="PANTHER" id="PTHR30055">
    <property type="entry name" value="HTH-TYPE TRANSCRIPTIONAL REGULATOR RUTR"/>
    <property type="match status" value="1"/>
</dbReference>